<dbReference type="EMBL" id="FOQG01000006">
    <property type="protein sequence ID" value="SFI24201.1"/>
    <property type="molecule type" value="Genomic_DNA"/>
</dbReference>
<dbReference type="OrthoDB" id="9776116at2"/>
<name>A0A1I3GLR0_9ACTN</name>
<evidence type="ECO:0000313" key="3">
    <source>
        <dbReference type="Proteomes" id="UP000198649"/>
    </source>
</evidence>
<dbReference type="RefSeq" id="WP_091112496.1">
    <property type="nucleotide sequence ID" value="NZ_BKAF01000021.1"/>
</dbReference>
<proteinExistence type="predicted"/>
<accession>A0A1I3GLR0</accession>
<organism evidence="2 3">
    <name type="scientific">Nocardioides psychrotolerans</name>
    <dbReference type="NCBI Taxonomy" id="1005945"/>
    <lineage>
        <taxon>Bacteria</taxon>
        <taxon>Bacillati</taxon>
        <taxon>Actinomycetota</taxon>
        <taxon>Actinomycetes</taxon>
        <taxon>Propionibacteriales</taxon>
        <taxon>Nocardioidaceae</taxon>
        <taxon>Nocardioides</taxon>
    </lineage>
</organism>
<keyword evidence="3" id="KW-1185">Reference proteome</keyword>
<dbReference type="PANTHER" id="PTHR33608">
    <property type="entry name" value="BLL2464 PROTEIN"/>
    <property type="match status" value="1"/>
</dbReference>
<feature type="domain" description="DUF58" evidence="1">
    <location>
        <begin position="41"/>
        <end position="227"/>
    </location>
</feature>
<dbReference type="STRING" id="1005945.SAMN05216561_106181"/>
<gene>
    <name evidence="2" type="ORF">SAMN05216561_106181</name>
</gene>
<dbReference type="AlphaFoldDB" id="A0A1I3GLR0"/>
<dbReference type="Pfam" id="PF01882">
    <property type="entry name" value="DUF58"/>
    <property type="match status" value="1"/>
</dbReference>
<reference evidence="2 3" key="1">
    <citation type="submission" date="2016-10" db="EMBL/GenBank/DDBJ databases">
        <authorList>
            <person name="de Groot N.N."/>
        </authorList>
    </citation>
    <scope>NUCLEOTIDE SEQUENCE [LARGE SCALE GENOMIC DNA]</scope>
    <source>
        <strain evidence="2 3">CGMCC 1.11156</strain>
    </source>
</reference>
<evidence type="ECO:0000313" key="2">
    <source>
        <dbReference type="EMBL" id="SFI24201.1"/>
    </source>
</evidence>
<sequence length="295" mass="32492">MTTHLPRIKARLALHSHRRVRGVLQGEYASTHVGRSLDLHDLRTYVRGDDVRDVDWKASARSGQMLVKRYVATRKHTVLLVVSTGRSMAAVNDRLVPKQDLAVFVAGVVGWLAVRHGDLVGVAYGDAQGGRSRPASGGELRLEHSLGAVHDAISSGGAASDLGSVLEHVAQVVRRRRTIMVVVCDDQVLDDRLRTLLHRAQAQHEVLVVTLGDLDPTRDDLPRLVDVDHGGPLPDWLNGDRRLQEEYAGRLAADAQDLTAGLARLGISHEHVADHEAAVPAVFRLLERHRRARRR</sequence>
<dbReference type="PANTHER" id="PTHR33608:SF6">
    <property type="entry name" value="BLL2464 PROTEIN"/>
    <property type="match status" value="1"/>
</dbReference>
<evidence type="ECO:0000259" key="1">
    <source>
        <dbReference type="Pfam" id="PF01882"/>
    </source>
</evidence>
<protein>
    <recommendedName>
        <fullName evidence="1">DUF58 domain-containing protein</fullName>
    </recommendedName>
</protein>
<dbReference type="InterPro" id="IPR002881">
    <property type="entry name" value="DUF58"/>
</dbReference>
<dbReference type="Proteomes" id="UP000198649">
    <property type="component" value="Unassembled WGS sequence"/>
</dbReference>